<dbReference type="SUPFAM" id="SSF47266">
    <property type="entry name" value="4-helical cytokines"/>
    <property type="match status" value="2"/>
</dbReference>
<evidence type="ECO:0000256" key="4">
    <source>
        <dbReference type="SAM" id="Phobius"/>
    </source>
</evidence>
<dbReference type="GO" id="GO:1903489">
    <property type="term" value="P:positive regulation of lactation"/>
    <property type="evidence" value="ECO:0007669"/>
    <property type="project" value="TreeGrafter"/>
</dbReference>
<evidence type="ECO:0000256" key="3">
    <source>
        <dbReference type="ARBA" id="ARBA00022525"/>
    </source>
</evidence>
<comment type="similarity">
    <text evidence="2">Belongs to the somatotropin/prolactin family.</text>
</comment>
<dbReference type="GO" id="GO:0005148">
    <property type="term" value="F:prolactin receptor binding"/>
    <property type="evidence" value="ECO:0007669"/>
    <property type="project" value="TreeGrafter"/>
</dbReference>
<protein>
    <submittedName>
        <fullName evidence="5">Prolactin-5A1</fullName>
    </submittedName>
</protein>
<accession>A0A8J6KNZ0</accession>
<dbReference type="EMBL" id="JAATJU010023900">
    <property type="protein sequence ID" value="KAH0506721.1"/>
    <property type="molecule type" value="Genomic_DNA"/>
</dbReference>
<gene>
    <name evidence="5" type="ORF">LTLLF_171750</name>
</gene>
<dbReference type="AlphaFoldDB" id="A0A8J6KNZ0"/>
<dbReference type="GO" id="GO:0008284">
    <property type="term" value="P:positive regulation of cell population proliferation"/>
    <property type="evidence" value="ECO:0007669"/>
    <property type="project" value="TreeGrafter"/>
</dbReference>
<dbReference type="GO" id="GO:0007565">
    <property type="term" value="P:female pregnancy"/>
    <property type="evidence" value="ECO:0007669"/>
    <property type="project" value="TreeGrafter"/>
</dbReference>
<proteinExistence type="inferred from homology"/>
<organism evidence="5 6">
    <name type="scientific">Microtus ochrogaster</name>
    <name type="common">Prairie vole</name>
    <dbReference type="NCBI Taxonomy" id="79684"/>
    <lineage>
        <taxon>Eukaryota</taxon>
        <taxon>Metazoa</taxon>
        <taxon>Chordata</taxon>
        <taxon>Craniata</taxon>
        <taxon>Vertebrata</taxon>
        <taxon>Euteleostomi</taxon>
        <taxon>Mammalia</taxon>
        <taxon>Eutheria</taxon>
        <taxon>Euarchontoglires</taxon>
        <taxon>Glires</taxon>
        <taxon>Rodentia</taxon>
        <taxon>Myomorpha</taxon>
        <taxon>Muroidea</taxon>
        <taxon>Cricetidae</taxon>
        <taxon>Arvicolinae</taxon>
        <taxon>Microtus</taxon>
    </lineage>
</organism>
<keyword evidence="4" id="KW-1133">Transmembrane helix</keyword>
<dbReference type="InterPro" id="IPR001400">
    <property type="entry name" value="Somatotropin/Prolactin"/>
</dbReference>
<keyword evidence="3" id="KW-0964">Secreted</keyword>
<comment type="caution">
    <text evidence="5">The sequence shown here is derived from an EMBL/GenBank/DDBJ whole genome shotgun (WGS) entry which is preliminary data.</text>
</comment>
<dbReference type="Pfam" id="PF00103">
    <property type="entry name" value="Hormone_1"/>
    <property type="match status" value="2"/>
</dbReference>
<name>A0A8J6KNZ0_MICOH</name>
<dbReference type="InterPro" id="IPR009079">
    <property type="entry name" value="4_helix_cytokine-like_core"/>
</dbReference>
<dbReference type="PANTHER" id="PTHR11417:SF7">
    <property type="entry name" value="PROLACTIN-5A1"/>
    <property type="match status" value="1"/>
</dbReference>
<keyword evidence="4" id="KW-0472">Membrane</keyword>
<dbReference type="Proteomes" id="UP000710432">
    <property type="component" value="Unassembled WGS sequence"/>
</dbReference>
<evidence type="ECO:0000256" key="2">
    <source>
        <dbReference type="ARBA" id="ARBA00008474"/>
    </source>
</evidence>
<reference evidence="5" key="1">
    <citation type="submission" date="2020-03" db="EMBL/GenBank/DDBJ databases">
        <title>Studies in the Genomics of Life Span.</title>
        <authorList>
            <person name="Glass D."/>
        </authorList>
    </citation>
    <scope>NUCLEOTIDE SEQUENCE</scope>
    <source>
        <strain evidence="5">LTLLF</strain>
        <tissue evidence="5">Muscle</tissue>
    </source>
</reference>
<dbReference type="GO" id="GO:0005615">
    <property type="term" value="C:extracellular space"/>
    <property type="evidence" value="ECO:0007669"/>
    <property type="project" value="TreeGrafter"/>
</dbReference>
<dbReference type="GO" id="GO:0031667">
    <property type="term" value="P:response to nutrient levels"/>
    <property type="evidence" value="ECO:0007669"/>
    <property type="project" value="TreeGrafter"/>
</dbReference>
<sequence length="464" mass="51633">MTLVTSHEKIVSVISFLIAGTLLLLPLLLWENVDSVPRCLMKDGGCQKVLSYMFNRTSTTSETISRLSLETLNEFDAQYDPGQKFQNKPTMTCHTASHSIPSSKRKAQRMQPMTLLNVIISMLAAWKNLLYHVQNNMADLDGTPYATISKVTLIDRQIKRLAKNLQGIKTILSQEVLNINGICEQHASLELECPSDILSDPHLKLHSPLTFKVSSLSESLLSSPVAKRYSSVATICWKCLGLGALLLPLISSMLLWENAACVPMCKAVNGRCQLTLEYLFNQARGLSRSTKRLTSEILNEFDKEYAKGPGIKDKIPLLCYNYSLPVPDNTTEDQDIQTEVLLKETIGMLTVWNNTLRHVITDIADLESIPGVGAFISKIRETVSKLTRLSGLLSEVKSLLNLIRLEFEEDADGLATAGLPSSHLLGNSSPLFFYHVLLGCLNYNAERIAIHVNILRCQMVPRKC</sequence>
<evidence type="ECO:0000313" key="5">
    <source>
        <dbReference type="EMBL" id="KAH0506721.1"/>
    </source>
</evidence>
<evidence type="ECO:0000256" key="1">
    <source>
        <dbReference type="ARBA" id="ARBA00004613"/>
    </source>
</evidence>
<dbReference type="GO" id="GO:0030879">
    <property type="term" value="P:mammary gland development"/>
    <property type="evidence" value="ECO:0007669"/>
    <property type="project" value="TreeGrafter"/>
</dbReference>
<evidence type="ECO:0000313" key="6">
    <source>
        <dbReference type="Proteomes" id="UP000710432"/>
    </source>
</evidence>
<comment type="subcellular location">
    <subcellularLocation>
        <location evidence="1">Secreted</location>
    </subcellularLocation>
</comment>
<dbReference type="GO" id="GO:0005179">
    <property type="term" value="F:hormone activity"/>
    <property type="evidence" value="ECO:0007669"/>
    <property type="project" value="InterPro"/>
</dbReference>
<feature type="transmembrane region" description="Helical" evidence="4">
    <location>
        <begin position="12"/>
        <end position="30"/>
    </location>
</feature>
<dbReference type="PANTHER" id="PTHR11417">
    <property type="entry name" value="SOMATOTROPIN,PROLACTIN"/>
    <property type="match status" value="1"/>
</dbReference>
<keyword evidence="4" id="KW-0812">Transmembrane</keyword>
<dbReference type="Gene3D" id="1.20.1250.10">
    <property type="match status" value="2"/>
</dbReference>
<dbReference type="GO" id="GO:0046427">
    <property type="term" value="P:positive regulation of receptor signaling pathway via JAK-STAT"/>
    <property type="evidence" value="ECO:0007669"/>
    <property type="project" value="TreeGrafter"/>
</dbReference>